<feature type="coiled-coil region" evidence="1">
    <location>
        <begin position="2"/>
        <end position="180"/>
    </location>
</feature>
<dbReference type="GeneTree" id="ENSGT00940000153592"/>
<dbReference type="SUPFAM" id="SSF90257">
    <property type="entry name" value="Myosin rod fragments"/>
    <property type="match status" value="1"/>
</dbReference>
<accession>A0A3B3W0T9</accession>
<protein>
    <submittedName>
        <fullName evidence="2">Sperm antigen with calponin homology and coiled-coil domains 1</fullName>
    </submittedName>
</protein>
<evidence type="ECO:0000313" key="3">
    <source>
        <dbReference type="Proteomes" id="UP000261500"/>
    </source>
</evidence>
<dbReference type="Proteomes" id="UP000261500">
    <property type="component" value="Unplaced"/>
</dbReference>
<dbReference type="AlphaFoldDB" id="A0A3B3W0T9"/>
<keyword evidence="1" id="KW-0175">Coiled coil</keyword>
<dbReference type="Ensembl" id="ENSPLAT00000027063.1">
    <property type="protein sequence ID" value="ENSPLAP00000030812.1"/>
    <property type="gene ID" value="ENSPLAG00000022367.1"/>
</dbReference>
<reference evidence="2" key="1">
    <citation type="submission" date="2025-08" db="UniProtKB">
        <authorList>
            <consortium name="Ensembl"/>
        </authorList>
    </citation>
    <scope>IDENTIFICATION</scope>
</reference>
<reference evidence="2" key="2">
    <citation type="submission" date="2025-09" db="UniProtKB">
        <authorList>
            <consortium name="Ensembl"/>
        </authorList>
    </citation>
    <scope>IDENTIFICATION</scope>
</reference>
<evidence type="ECO:0000313" key="2">
    <source>
        <dbReference type="Ensembl" id="ENSPLAP00000030812.1"/>
    </source>
</evidence>
<sequence>MLKTAHSERDKLEVELTELRQELLKAQAETEHVRATVSKVGRETFTHRLREQELSDRVSSLEEAGVQAENQVKEMKETIFELEDQVEQQRAVNCHTNQAVLDMENLVKKIEEQKGEAERQLKVLNRQMKEEREEWRRFQADLQTAVVVANDIKVEAQQELRALRRQLQEEQDRSAKLSADLQAMQGVRYFLSQPAAPRLVCCQRSLTFLSVFGFMLLLQPV</sequence>
<proteinExistence type="predicted"/>
<organism evidence="2 3">
    <name type="scientific">Poecilia latipinna</name>
    <name type="common">sailfin molly</name>
    <dbReference type="NCBI Taxonomy" id="48699"/>
    <lineage>
        <taxon>Eukaryota</taxon>
        <taxon>Metazoa</taxon>
        <taxon>Chordata</taxon>
        <taxon>Craniata</taxon>
        <taxon>Vertebrata</taxon>
        <taxon>Euteleostomi</taxon>
        <taxon>Actinopterygii</taxon>
        <taxon>Neopterygii</taxon>
        <taxon>Teleostei</taxon>
        <taxon>Neoteleostei</taxon>
        <taxon>Acanthomorphata</taxon>
        <taxon>Ovalentaria</taxon>
        <taxon>Atherinomorphae</taxon>
        <taxon>Cyprinodontiformes</taxon>
        <taxon>Poeciliidae</taxon>
        <taxon>Poeciliinae</taxon>
        <taxon>Poecilia</taxon>
    </lineage>
</organism>
<keyword evidence="3" id="KW-1185">Reference proteome</keyword>
<evidence type="ECO:0000256" key="1">
    <source>
        <dbReference type="SAM" id="Coils"/>
    </source>
</evidence>
<name>A0A3B3W0T9_9TELE</name>